<dbReference type="SMART" id="SM00332">
    <property type="entry name" value="PP2Cc"/>
    <property type="match status" value="1"/>
</dbReference>
<feature type="domain" description="PPM-type phosphatase" evidence="1">
    <location>
        <begin position="1"/>
        <end position="239"/>
    </location>
</feature>
<protein>
    <submittedName>
        <fullName evidence="2">Putative serine/threonine phosphatase stp</fullName>
    </submittedName>
</protein>
<dbReference type="GO" id="GO:0004722">
    <property type="term" value="F:protein serine/threonine phosphatase activity"/>
    <property type="evidence" value="ECO:0007669"/>
    <property type="project" value="InterPro"/>
</dbReference>
<dbReference type="Gene3D" id="3.60.40.10">
    <property type="entry name" value="PPM-type phosphatase domain"/>
    <property type="match status" value="1"/>
</dbReference>
<gene>
    <name evidence="2" type="ORF">HMPREF1866_02265</name>
</gene>
<keyword evidence="3" id="KW-1185">Reference proteome</keyword>
<dbReference type="InterPro" id="IPR015655">
    <property type="entry name" value="PP2C"/>
</dbReference>
<sequence length="242" mass="26253">MYSVALTDVGRIRLINQDTVYVSDVPIGVLPNLYIVADGMGGEKAGDYASKSLIGYMITYIENTMKMPVVAIREAIEYANENLYAEGIKNPNLTGMGTTVVAASIIDNTLYVFNVGDSRCYILDENGIAQITKDHSLVEMLVSKGEITRESDEYKENKSKITRAVGAEAKVLIDSFEVELLGNEYVLLCSDGLTNMVDDKKIFNIISSGAGVESSAKRLIEEANLSGGSDNISILLIDVSAR</sequence>
<dbReference type="InterPro" id="IPR001932">
    <property type="entry name" value="PPM-type_phosphatase-like_dom"/>
</dbReference>
<dbReference type="NCBIfam" id="NF033484">
    <property type="entry name" value="Stp1_PP2C_phos"/>
    <property type="match status" value="1"/>
</dbReference>
<evidence type="ECO:0000313" key="3">
    <source>
        <dbReference type="Proteomes" id="UP000070394"/>
    </source>
</evidence>
<dbReference type="AlphaFoldDB" id="A0A133ZHL7"/>
<dbReference type="InterPro" id="IPR036457">
    <property type="entry name" value="PPM-type-like_dom_sf"/>
</dbReference>
<comment type="caution">
    <text evidence="2">The sequence shown here is derived from an EMBL/GenBank/DDBJ whole genome shotgun (WGS) entry which is preliminary data.</text>
</comment>
<accession>A0A133ZHL7</accession>
<dbReference type="Proteomes" id="UP000070394">
    <property type="component" value="Unassembled WGS sequence"/>
</dbReference>
<dbReference type="SUPFAM" id="SSF81606">
    <property type="entry name" value="PP2C-like"/>
    <property type="match status" value="1"/>
</dbReference>
<evidence type="ECO:0000259" key="1">
    <source>
        <dbReference type="PROSITE" id="PS51746"/>
    </source>
</evidence>
<dbReference type="SMART" id="SM00331">
    <property type="entry name" value="PP2C_SIG"/>
    <property type="match status" value="1"/>
</dbReference>
<dbReference type="EMBL" id="LSDA01000124">
    <property type="protein sequence ID" value="KXB54901.1"/>
    <property type="molecule type" value="Genomic_DNA"/>
</dbReference>
<evidence type="ECO:0000313" key="2">
    <source>
        <dbReference type="EMBL" id="KXB54901.1"/>
    </source>
</evidence>
<dbReference type="OrthoDB" id="9801841at2"/>
<dbReference type="CDD" id="cd00143">
    <property type="entry name" value="PP2Cc"/>
    <property type="match status" value="1"/>
</dbReference>
<reference evidence="3" key="1">
    <citation type="submission" date="2016-01" db="EMBL/GenBank/DDBJ databases">
        <authorList>
            <person name="Mitreva M."/>
            <person name="Pepin K.H."/>
            <person name="Mihindukulasuriya K.A."/>
            <person name="Fulton R."/>
            <person name="Fronick C."/>
            <person name="O'Laughlin M."/>
            <person name="Miner T."/>
            <person name="Herter B."/>
            <person name="Rosa B.A."/>
            <person name="Cordes M."/>
            <person name="Tomlinson C."/>
            <person name="Wollam A."/>
            <person name="Palsikar V.B."/>
            <person name="Mardis E.R."/>
            <person name="Wilson R.K."/>
        </authorList>
    </citation>
    <scope>NUCLEOTIDE SEQUENCE [LARGE SCALE GENOMIC DNA]</scope>
    <source>
        <strain evidence="3">DNF00896</strain>
    </source>
</reference>
<dbReference type="PANTHER" id="PTHR13832:SF860">
    <property type="entry name" value="PROTEIN PHOSPHATASE PHPP"/>
    <property type="match status" value="1"/>
</dbReference>
<name>A0A133ZHL7_9FIRM</name>
<dbReference type="PATRIC" id="fig|467210.3.peg.2243"/>
<dbReference type="STRING" id="467210.HMPREF1866_02265"/>
<dbReference type="PROSITE" id="PS51746">
    <property type="entry name" value="PPM_2"/>
    <property type="match status" value="1"/>
</dbReference>
<dbReference type="RefSeq" id="WP_060931857.1">
    <property type="nucleotide sequence ID" value="NZ_KQ959840.1"/>
</dbReference>
<dbReference type="Pfam" id="PF13672">
    <property type="entry name" value="PP2C_2"/>
    <property type="match status" value="1"/>
</dbReference>
<organism evidence="2 3">
    <name type="scientific">Lachnoanaerobaculum saburreum</name>
    <dbReference type="NCBI Taxonomy" id="467210"/>
    <lineage>
        <taxon>Bacteria</taxon>
        <taxon>Bacillati</taxon>
        <taxon>Bacillota</taxon>
        <taxon>Clostridia</taxon>
        <taxon>Lachnospirales</taxon>
        <taxon>Lachnospiraceae</taxon>
        <taxon>Lachnoanaerobaculum</taxon>
    </lineage>
</organism>
<dbReference type="PANTHER" id="PTHR13832">
    <property type="entry name" value="PROTEIN PHOSPHATASE 2C"/>
    <property type="match status" value="1"/>
</dbReference>
<proteinExistence type="predicted"/>